<keyword evidence="1" id="KW-0175">Coiled coil</keyword>
<accession>A0AAQ3QCL7</accession>
<dbReference type="PANTHER" id="PTHR33070">
    <property type="entry name" value="OS06G0725500 PROTEIN"/>
    <property type="match status" value="1"/>
</dbReference>
<dbReference type="GO" id="GO:0048367">
    <property type="term" value="P:shoot system development"/>
    <property type="evidence" value="ECO:0007669"/>
    <property type="project" value="InterPro"/>
</dbReference>
<evidence type="ECO:0000313" key="3">
    <source>
        <dbReference type="Proteomes" id="UP001327560"/>
    </source>
</evidence>
<feature type="coiled-coil region" evidence="1">
    <location>
        <begin position="254"/>
        <end position="281"/>
    </location>
</feature>
<protein>
    <submittedName>
        <fullName evidence="2">Uncharacterized protein</fullName>
    </submittedName>
</protein>
<proteinExistence type="predicted"/>
<dbReference type="EMBL" id="CP136893">
    <property type="protein sequence ID" value="WOL05969.1"/>
    <property type="molecule type" value="Genomic_DNA"/>
</dbReference>
<evidence type="ECO:0000313" key="2">
    <source>
        <dbReference type="EMBL" id="WOL05969.1"/>
    </source>
</evidence>
<evidence type="ECO:0000256" key="1">
    <source>
        <dbReference type="SAM" id="Coils"/>
    </source>
</evidence>
<organism evidence="2 3">
    <name type="scientific">Canna indica</name>
    <name type="common">Indian-shot</name>
    <dbReference type="NCBI Taxonomy" id="4628"/>
    <lineage>
        <taxon>Eukaryota</taxon>
        <taxon>Viridiplantae</taxon>
        <taxon>Streptophyta</taxon>
        <taxon>Embryophyta</taxon>
        <taxon>Tracheophyta</taxon>
        <taxon>Spermatophyta</taxon>
        <taxon>Magnoliopsida</taxon>
        <taxon>Liliopsida</taxon>
        <taxon>Zingiberales</taxon>
        <taxon>Cannaceae</taxon>
        <taxon>Canna</taxon>
    </lineage>
</organism>
<sequence>MASSAAAPDQPFHVRSISLPSRPHPVAVKIKEELQNLKAAATSSLSTTDICNGLRDVGNLYDSVEELLHLPSLQQTVFGSAQKRRLEDELEVSVMLLDLVDNMKDSLVAMNEHVRDLRLALRRRGNKNLQEKEHQHFRARKGIQRNVNKCCKALKQMDERCGVLVPLEKDTDLSLVVRALVESGDVTLSVLDSVLQLLSLQWKKPKVGRWSFLLKGIRRSKVACEDAQQKKAKDLSLCFSYRCIVNKDVDGERILQAQGELNAAEATIVALKHELGSLMRRLIQCRVSFLNLLSLS</sequence>
<keyword evidence="3" id="KW-1185">Reference proteome</keyword>
<dbReference type="InterPro" id="IPR004320">
    <property type="entry name" value="BPS1_pln"/>
</dbReference>
<dbReference type="Pfam" id="PF03087">
    <property type="entry name" value="BPS1"/>
    <property type="match status" value="1"/>
</dbReference>
<dbReference type="AlphaFoldDB" id="A0AAQ3QCL7"/>
<reference evidence="2 3" key="1">
    <citation type="submission" date="2023-10" db="EMBL/GenBank/DDBJ databases">
        <title>Chromosome-scale genome assembly provides insights into flower coloration mechanisms of Canna indica.</title>
        <authorList>
            <person name="Li C."/>
        </authorList>
    </citation>
    <scope>NUCLEOTIDE SEQUENCE [LARGE SCALE GENOMIC DNA]</scope>
    <source>
        <tissue evidence="2">Flower</tissue>
    </source>
</reference>
<gene>
    <name evidence="2" type="ORF">Cni_G14700</name>
</gene>
<dbReference type="Proteomes" id="UP001327560">
    <property type="component" value="Chromosome 4"/>
</dbReference>
<dbReference type="GO" id="GO:0048364">
    <property type="term" value="P:root development"/>
    <property type="evidence" value="ECO:0007669"/>
    <property type="project" value="InterPro"/>
</dbReference>
<name>A0AAQ3QCL7_9LILI</name>
<dbReference type="PANTHER" id="PTHR33070:SF120">
    <property type="entry name" value="EXPRESSED PROTEIN"/>
    <property type="match status" value="1"/>
</dbReference>